<dbReference type="EMBL" id="KV417487">
    <property type="protein sequence ID" value="KZP32130.1"/>
    <property type="molecule type" value="Genomic_DNA"/>
</dbReference>
<evidence type="ECO:0000313" key="2">
    <source>
        <dbReference type="EMBL" id="KZP32130.1"/>
    </source>
</evidence>
<dbReference type="AlphaFoldDB" id="A0A166UX89"/>
<accession>A0A166UX89</accession>
<gene>
    <name evidence="2" type="ORF">FIBSPDRAFT_552502</name>
</gene>
<sequence>MSLNVDQQAYHPLDTLNRYLLDKTDAQVAITHENDWWALSPVDTLATEDAIFSRLVEHYAPFTQSEGVFLVTKPKTDFDSPKGDAASVIQQMEKLDSSRPSKFGLTGIRNPFNKFSSASLVGHKPPPPQSSHAEAETNAVTQDDIIIAHVNSRGDRERSKPLSPEASKRAERFLPKLGTAPDIQEETMTHSNPSFTMAGDYAREAASYTGNGAVVPLLLDHGVNVIPLDEPPINAIHFPTVTPSPDMHQLESEKVENKAMVVRYNALPASVAYFGVS</sequence>
<protein>
    <submittedName>
        <fullName evidence="2">Uncharacterized protein</fullName>
    </submittedName>
</protein>
<dbReference type="OrthoDB" id="2688950at2759"/>
<feature type="region of interest" description="Disordered" evidence="1">
    <location>
        <begin position="121"/>
        <end position="172"/>
    </location>
</feature>
<evidence type="ECO:0000313" key="3">
    <source>
        <dbReference type="Proteomes" id="UP000076532"/>
    </source>
</evidence>
<dbReference type="Proteomes" id="UP000076532">
    <property type="component" value="Unassembled WGS sequence"/>
</dbReference>
<keyword evidence="3" id="KW-1185">Reference proteome</keyword>
<evidence type="ECO:0000256" key="1">
    <source>
        <dbReference type="SAM" id="MobiDB-lite"/>
    </source>
</evidence>
<name>A0A166UX89_9AGAM</name>
<proteinExistence type="predicted"/>
<feature type="compositionally biased region" description="Basic and acidic residues" evidence="1">
    <location>
        <begin position="152"/>
        <end position="172"/>
    </location>
</feature>
<organism evidence="2 3">
    <name type="scientific">Athelia psychrophila</name>
    <dbReference type="NCBI Taxonomy" id="1759441"/>
    <lineage>
        <taxon>Eukaryota</taxon>
        <taxon>Fungi</taxon>
        <taxon>Dikarya</taxon>
        <taxon>Basidiomycota</taxon>
        <taxon>Agaricomycotina</taxon>
        <taxon>Agaricomycetes</taxon>
        <taxon>Agaricomycetidae</taxon>
        <taxon>Atheliales</taxon>
        <taxon>Atheliaceae</taxon>
        <taxon>Athelia</taxon>
    </lineage>
</organism>
<reference evidence="2 3" key="1">
    <citation type="journal article" date="2016" name="Mol. Biol. Evol.">
        <title>Comparative Genomics of Early-Diverging Mushroom-Forming Fungi Provides Insights into the Origins of Lignocellulose Decay Capabilities.</title>
        <authorList>
            <person name="Nagy L.G."/>
            <person name="Riley R."/>
            <person name="Tritt A."/>
            <person name="Adam C."/>
            <person name="Daum C."/>
            <person name="Floudas D."/>
            <person name="Sun H."/>
            <person name="Yadav J.S."/>
            <person name="Pangilinan J."/>
            <person name="Larsson K.H."/>
            <person name="Matsuura K."/>
            <person name="Barry K."/>
            <person name="Labutti K."/>
            <person name="Kuo R."/>
            <person name="Ohm R.A."/>
            <person name="Bhattacharya S.S."/>
            <person name="Shirouzu T."/>
            <person name="Yoshinaga Y."/>
            <person name="Martin F.M."/>
            <person name="Grigoriev I.V."/>
            <person name="Hibbett D.S."/>
        </authorList>
    </citation>
    <scope>NUCLEOTIDE SEQUENCE [LARGE SCALE GENOMIC DNA]</scope>
    <source>
        <strain evidence="2 3">CBS 109695</strain>
    </source>
</reference>